<name>A0A1G4X2S4_9MYCO</name>
<dbReference type="AlphaFoldDB" id="A0A1G4X2S4"/>
<protein>
    <submittedName>
        <fullName evidence="1">Uncharacterized protein</fullName>
    </submittedName>
</protein>
<dbReference type="Proteomes" id="UP000199707">
    <property type="component" value="Unassembled WGS sequence"/>
</dbReference>
<dbReference type="EMBL" id="FMUB01000025">
    <property type="protein sequence ID" value="SCX34512.1"/>
    <property type="molecule type" value="Genomic_DNA"/>
</dbReference>
<evidence type="ECO:0000313" key="1">
    <source>
        <dbReference type="EMBL" id="SCX34512.1"/>
    </source>
</evidence>
<organism evidence="1 2">
    <name type="scientific">Mycolicibacterium fluoranthenivorans</name>
    <dbReference type="NCBI Taxonomy" id="258505"/>
    <lineage>
        <taxon>Bacteria</taxon>
        <taxon>Bacillati</taxon>
        <taxon>Actinomycetota</taxon>
        <taxon>Actinomycetes</taxon>
        <taxon>Mycobacteriales</taxon>
        <taxon>Mycobacteriaceae</taxon>
        <taxon>Mycolicibacterium</taxon>
    </lineage>
</organism>
<accession>A0A1G4X2S4</accession>
<reference evidence="2" key="1">
    <citation type="submission" date="2016-10" db="EMBL/GenBank/DDBJ databases">
        <authorList>
            <person name="Varghese N."/>
            <person name="Submissions S."/>
        </authorList>
    </citation>
    <scope>NUCLEOTIDE SEQUENCE [LARGE SCALE GENOMIC DNA]</scope>
    <source>
        <strain evidence="2">UNC267MFSha1.1M11</strain>
    </source>
</reference>
<dbReference type="STRING" id="1502745.SAMN02799620_06361"/>
<sequence length="182" mass="20604">MKASTLTDDQRWLLWTVGLNISRALIDDAGLQHFMASMNGYYGTARDGAPEWMSSYQTMSGKITSPARGGDHARVAVTSAHIRAFRKTIPAELLAELAAIDKGQMDEHWRTEMWCWCHRSRGEVVAHTDFLGREKYHPSDSEDDLHLEIVWDLQDRERDCLRTILGVGAEKLGQLELFEVSA</sequence>
<dbReference type="RefSeq" id="WP_090364911.1">
    <property type="nucleotide sequence ID" value="NZ_FMUB01000025.1"/>
</dbReference>
<evidence type="ECO:0000313" key="2">
    <source>
        <dbReference type="Proteomes" id="UP000199707"/>
    </source>
</evidence>
<proteinExistence type="predicted"/>
<gene>
    <name evidence="1" type="ORF">SAMN02799620_06361</name>
</gene>